<dbReference type="AlphaFoldDB" id="A0A4Y1RRP8"/>
<evidence type="ECO:0000313" key="3">
    <source>
        <dbReference type="EMBL" id="BBH06578.1"/>
    </source>
</evidence>
<sequence>MITLRRICGGVSDACGRDRGDRGSSNEIQSLVPSVPSNGPGASTPSQRLASLDVFRGLTVAKISNKTTATKKVMLRAINLFLLGLLLQGGYFHGRNHLTYGVDVGKIRWLVPTWEYEAPSMNLSGFASGTQIVYCGVRGSLEPPCNAVGFIDRVILGEHHLYQHPVYRRTKECSVKSPDYGPLPPNSPQWCLAPFDPEGILSSLMAAVDVKHFRKPTVLLQWMGMNALLIYALGACDLFSAGLQGFYWRSPENNLKKQMARGK</sequence>
<accession>A0A4Y1RRP8</accession>
<protein>
    <submittedName>
        <fullName evidence="3">Uncharacterized protein</fullName>
    </submittedName>
</protein>
<keyword evidence="2" id="KW-0812">Transmembrane</keyword>
<dbReference type="PANTHER" id="PTHR31061">
    <property type="entry name" value="LD22376P"/>
    <property type="match status" value="1"/>
</dbReference>
<evidence type="ECO:0000256" key="2">
    <source>
        <dbReference type="SAM" id="Phobius"/>
    </source>
</evidence>
<dbReference type="PANTHER" id="PTHR31061:SF23">
    <property type="entry name" value="OS05G0155700 PROTEIN"/>
    <property type="match status" value="1"/>
</dbReference>
<feature type="compositionally biased region" description="Polar residues" evidence="1">
    <location>
        <begin position="25"/>
        <end position="46"/>
    </location>
</feature>
<keyword evidence="2" id="KW-1133">Transmembrane helix</keyword>
<dbReference type="EMBL" id="AP019302">
    <property type="protein sequence ID" value="BBH06578.1"/>
    <property type="molecule type" value="Genomic_DNA"/>
</dbReference>
<organism evidence="3">
    <name type="scientific">Prunus dulcis</name>
    <name type="common">Almond</name>
    <name type="synonym">Amygdalus dulcis</name>
    <dbReference type="NCBI Taxonomy" id="3755"/>
    <lineage>
        <taxon>Eukaryota</taxon>
        <taxon>Viridiplantae</taxon>
        <taxon>Streptophyta</taxon>
        <taxon>Embryophyta</taxon>
        <taxon>Tracheophyta</taxon>
        <taxon>Spermatophyta</taxon>
        <taxon>Magnoliopsida</taxon>
        <taxon>eudicotyledons</taxon>
        <taxon>Gunneridae</taxon>
        <taxon>Pentapetalae</taxon>
        <taxon>rosids</taxon>
        <taxon>fabids</taxon>
        <taxon>Rosales</taxon>
        <taxon>Rosaceae</taxon>
        <taxon>Amygdaloideae</taxon>
        <taxon>Amygdaleae</taxon>
        <taxon>Prunus</taxon>
    </lineage>
</organism>
<gene>
    <name evidence="3" type="ORF">Prudu_018271</name>
</gene>
<reference evidence="3" key="1">
    <citation type="journal article" date="2019" name="Science">
        <title>Mutation of a bHLH transcription factor allowed almond domestication.</title>
        <authorList>
            <person name="Sanchez-Perez R."/>
            <person name="Pavan S."/>
            <person name="Mazzeo R."/>
            <person name="Moldovan C."/>
            <person name="Aiese Cigliano R."/>
            <person name="Del Cueto J."/>
            <person name="Ricciardi F."/>
            <person name="Lotti C."/>
            <person name="Ricciardi L."/>
            <person name="Dicenta F."/>
            <person name="Lopez-Marques R.L."/>
            <person name="Lindberg Moller B."/>
        </authorList>
    </citation>
    <scope>NUCLEOTIDE SEQUENCE</scope>
</reference>
<evidence type="ECO:0000256" key="1">
    <source>
        <dbReference type="SAM" id="MobiDB-lite"/>
    </source>
</evidence>
<feature type="transmembrane region" description="Helical" evidence="2">
    <location>
        <begin position="228"/>
        <end position="248"/>
    </location>
</feature>
<keyword evidence="2" id="KW-0472">Membrane</keyword>
<name>A0A4Y1RRP8_PRUDU</name>
<feature type="transmembrane region" description="Helical" evidence="2">
    <location>
        <begin position="73"/>
        <end position="92"/>
    </location>
</feature>
<proteinExistence type="predicted"/>
<feature type="region of interest" description="Disordered" evidence="1">
    <location>
        <begin position="17"/>
        <end position="46"/>
    </location>
</feature>